<keyword evidence="2" id="KW-0812">Transmembrane</keyword>
<dbReference type="PANTHER" id="PTHR40446:SF2">
    <property type="entry name" value="N-ACETYLGLUCOSAMINE-1-PHOSPHODIESTER ALPHA-N-ACETYLGLUCOSAMINIDASE"/>
    <property type="match status" value="1"/>
</dbReference>
<dbReference type="Pfam" id="PF09992">
    <property type="entry name" value="NAGPA"/>
    <property type="match status" value="1"/>
</dbReference>
<feature type="region of interest" description="Disordered" evidence="1">
    <location>
        <begin position="353"/>
        <end position="377"/>
    </location>
</feature>
<dbReference type="PANTHER" id="PTHR40446">
    <property type="entry name" value="N-ACETYLGLUCOSAMINE-1-PHOSPHODIESTER ALPHA-N-ACETYLGLUCOSAMINIDASE"/>
    <property type="match status" value="1"/>
</dbReference>
<dbReference type="RefSeq" id="WP_237089732.1">
    <property type="nucleotide sequence ID" value="NZ_CP019717.1"/>
</dbReference>
<dbReference type="EMBL" id="CP019717">
    <property type="protein sequence ID" value="QHZ52944.1"/>
    <property type="molecule type" value="Genomic_DNA"/>
</dbReference>
<feature type="transmembrane region" description="Helical" evidence="2">
    <location>
        <begin position="21"/>
        <end position="41"/>
    </location>
</feature>
<dbReference type="AlphaFoldDB" id="A0A6C0QVZ8"/>
<gene>
    <name evidence="4" type="ORF">ERICV_03850</name>
</gene>
<sequence length="377" mass="41756">MNISLRILSNTKQQWQNFGRIKKTLFVTTFIAFLTSTFLYMTPPGQSIMKFLAKTVITTQHREWAWILVGAEKRDQMVQAIHDMNDRNAKEKQDLNAVSFNKNKSIDQLVKVVDISGDYWVGKMMYVFDPRSIRVVVPGKKGEGERITSMVERTGAVAGVNGGGFIDPDGLGNGFAPIGAILSGGKVLYNDQKEDIPQHIVGFTDKGTLVIGKYSIDQLRAMKVSEAVSFYPRVIANGKPLITKGDGGWGRAPRTALGQRADGTVIFVVIDGRQAHSVGATLREVQDLLLEQGCINAGFLDGGASSEMVKDRKLLTQPSSRYGERRLPSGFLIFNRPKDVEVHNIWEGLKEIDPGGAYDHPDYLKEQANKKSKPKKK</sequence>
<proteinExistence type="predicted"/>
<evidence type="ECO:0000256" key="1">
    <source>
        <dbReference type="SAM" id="MobiDB-lite"/>
    </source>
</evidence>
<dbReference type="InterPro" id="IPR018711">
    <property type="entry name" value="NAGPA"/>
</dbReference>
<evidence type="ECO:0000313" key="4">
    <source>
        <dbReference type="EMBL" id="QHZ52944.1"/>
    </source>
</evidence>
<keyword evidence="2" id="KW-1133">Transmembrane helix</keyword>
<accession>A0A6C0QVZ8</accession>
<name>A0A6C0QVZ8_9BACL</name>
<feature type="compositionally biased region" description="Basic and acidic residues" evidence="1">
    <location>
        <begin position="353"/>
        <end position="369"/>
    </location>
</feature>
<evidence type="ECO:0000256" key="2">
    <source>
        <dbReference type="SAM" id="Phobius"/>
    </source>
</evidence>
<dbReference type="Proteomes" id="UP000464330">
    <property type="component" value="Chromosome"/>
</dbReference>
<protein>
    <submittedName>
        <fullName evidence="4">Exopolysaccharide biosynthesis protein</fullName>
    </submittedName>
</protein>
<reference evidence="4 5" key="1">
    <citation type="journal article" date="2020" name="Int. J. Med. Microbiol.">
        <title>Discovery of Paenibacillus larvae ERIC V: Phenotypic and genomic comparison to genotypes ERIC I-IV reveal different inventories of virulence factors which correlate with epidemiological prevalences of American Foulbrood.</title>
        <authorList>
            <person name="Beims H."/>
            <person name="Bunk B."/>
            <person name="Erler S."/>
            <person name="Mohr K.I."/>
            <person name="Sproer C."/>
            <person name="Pradella S."/>
            <person name="Gunther G."/>
            <person name="Rohde M."/>
            <person name="von der Ohe W."/>
            <person name="Steinert M."/>
        </authorList>
    </citation>
    <scope>NUCLEOTIDE SEQUENCE [LARGE SCALE GENOMIC DNA]</scope>
    <source>
        <strain evidence="4">Eric_V</strain>
    </source>
</reference>
<organism evidence="4 5">
    <name type="scientific">Paenibacillus larvae subsp. larvae</name>
    <dbReference type="NCBI Taxonomy" id="147375"/>
    <lineage>
        <taxon>Bacteria</taxon>
        <taxon>Bacillati</taxon>
        <taxon>Bacillota</taxon>
        <taxon>Bacilli</taxon>
        <taxon>Bacillales</taxon>
        <taxon>Paenibacillaceae</taxon>
        <taxon>Paenibacillus</taxon>
    </lineage>
</organism>
<keyword evidence="2" id="KW-0472">Membrane</keyword>
<evidence type="ECO:0000259" key="3">
    <source>
        <dbReference type="Pfam" id="PF09992"/>
    </source>
</evidence>
<feature type="domain" description="Phosphodiester glycosidase" evidence="3">
    <location>
        <begin position="155"/>
        <end position="334"/>
    </location>
</feature>
<evidence type="ECO:0000313" key="5">
    <source>
        <dbReference type="Proteomes" id="UP000464330"/>
    </source>
</evidence>